<comment type="caution">
    <text evidence="1">The sequence shown here is derived from an EMBL/GenBank/DDBJ whole genome shotgun (WGS) entry which is preliminary data.</text>
</comment>
<reference evidence="1 2" key="1">
    <citation type="submission" date="2019-06" db="EMBL/GenBank/DDBJ databases">
        <title>Genomic Encyclopedia of Type Strains, Phase IV (KMG-V): Genome sequencing to study the core and pangenomes of soil and plant-associated prokaryotes.</title>
        <authorList>
            <person name="Whitman W."/>
        </authorList>
    </citation>
    <scope>NUCLEOTIDE SEQUENCE [LARGE SCALE GENOMIC DNA]</scope>
    <source>
        <strain evidence="1 2">BR 10355</strain>
    </source>
</reference>
<gene>
    <name evidence="1" type="ORF">FBZ93_10358</name>
</gene>
<dbReference type="Proteomes" id="UP000321304">
    <property type="component" value="Unassembled WGS sequence"/>
</dbReference>
<protein>
    <submittedName>
        <fullName evidence="1">Uncharacterized protein</fullName>
    </submittedName>
</protein>
<organism evidence="1 2">
    <name type="scientific">Bradyrhizobium macuxiense</name>
    <dbReference type="NCBI Taxonomy" id="1755647"/>
    <lineage>
        <taxon>Bacteria</taxon>
        <taxon>Pseudomonadati</taxon>
        <taxon>Pseudomonadota</taxon>
        <taxon>Alphaproteobacteria</taxon>
        <taxon>Hyphomicrobiales</taxon>
        <taxon>Nitrobacteraceae</taxon>
        <taxon>Bradyrhizobium</taxon>
    </lineage>
</organism>
<dbReference type="EMBL" id="VITY01000003">
    <property type="protein sequence ID" value="TWC05048.1"/>
    <property type="molecule type" value="Genomic_DNA"/>
</dbReference>
<sequence>MLDDEFNKQRAILIRDIAGRADDPFIKQRLFALAARYEGPLIAKTVTPILIGKHRISENERG</sequence>
<evidence type="ECO:0000313" key="1">
    <source>
        <dbReference type="EMBL" id="TWC05048.1"/>
    </source>
</evidence>
<evidence type="ECO:0000313" key="2">
    <source>
        <dbReference type="Proteomes" id="UP000321304"/>
    </source>
</evidence>
<name>A0A560MBQ4_9BRAD</name>
<accession>A0A560MBQ4</accession>
<dbReference type="AlphaFoldDB" id="A0A560MBQ4"/>
<keyword evidence="2" id="KW-1185">Reference proteome</keyword>
<proteinExistence type="predicted"/>